<dbReference type="Proteomes" id="UP000028631">
    <property type="component" value="Unassembled WGS sequence"/>
</dbReference>
<evidence type="ECO:0000313" key="1">
    <source>
        <dbReference type="EMBL" id="KFE53830.1"/>
    </source>
</evidence>
<dbReference type="PATRIC" id="fig|317.175.peg.3866"/>
<dbReference type="AlphaFoldDB" id="A0A085VEG7"/>
<name>A0A085VEG7_PSESX</name>
<reference evidence="1 2" key="1">
    <citation type="submission" date="2014-07" db="EMBL/GenBank/DDBJ databases">
        <title>Draft Genome Sequences of Environmental Pseudomonas syringae strains.</title>
        <authorList>
            <person name="Baltrus D.A."/>
            <person name="Berge O."/>
            <person name="Morris C."/>
        </authorList>
    </citation>
    <scope>NUCLEOTIDE SEQUENCE [LARGE SCALE GENOMIC DNA]</scope>
    <source>
        <strain evidence="1 2">GAW0119</strain>
    </source>
</reference>
<accession>A0A085VEG7</accession>
<dbReference type="RefSeq" id="WP_032630198.1">
    <property type="nucleotide sequence ID" value="NZ_JPQU01000053.1"/>
</dbReference>
<dbReference type="EMBL" id="JPQU01000053">
    <property type="protein sequence ID" value="KFE53830.1"/>
    <property type="molecule type" value="Genomic_DNA"/>
</dbReference>
<keyword evidence="2" id="KW-1185">Reference proteome</keyword>
<proteinExistence type="predicted"/>
<gene>
    <name evidence="1" type="ORF">IV01_18550</name>
</gene>
<comment type="caution">
    <text evidence="1">The sequence shown here is derived from an EMBL/GenBank/DDBJ whole genome shotgun (WGS) entry which is preliminary data.</text>
</comment>
<sequence>MGVMLKRTADQSCPSFRHAAFLPGADTRQLFTLLAAKQEVLSKSQLCDLQAWLLGPQGSLERFSLRVSKVGRKAPGLDHSQVPGGARHRQLAEKSAHFVLALHHRYKATANPFNGMNRRLLCCVVFDDAAPYTLAERFAAAHALRQQDSAYFAKLIATTRHTVERRLVFIGLLEHFDALMPIERSIYPLDYRTVQQGHLNREEALYGPLKLDKTVVELLDDHPPQWLLENLCLTGMTDPA</sequence>
<organism evidence="1 2">
    <name type="scientific">Pseudomonas syringae</name>
    <dbReference type="NCBI Taxonomy" id="317"/>
    <lineage>
        <taxon>Bacteria</taxon>
        <taxon>Pseudomonadati</taxon>
        <taxon>Pseudomonadota</taxon>
        <taxon>Gammaproteobacteria</taxon>
        <taxon>Pseudomonadales</taxon>
        <taxon>Pseudomonadaceae</taxon>
        <taxon>Pseudomonas</taxon>
    </lineage>
</organism>
<protein>
    <submittedName>
        <fullName evidence="1">Uncharacterized protein</fullName>
    </submittedName>
</protein>
<evidence type="ECO:0000313" key="2">
    <source>
        <dbReference type="Proteomes" id="UP000028631"/>
    </source>
</evidence>